<gene>
    <name evidence="2" type="ORF">EYH50_03860</name>
</gene>
<name>A0A833E8V0_9CREN</name>
<dbReference type="Pfam" id="PF07728">
    <property type="entry name" value="AAA_5"/>
    <property type="match status" value="1"/>
</dbReference>
<evidence type="ECO:0000313" key="2">
    <source>
        <dbReference type="EMBL" id="HIQ24165.1"/>
    </source>
</evidence>
<dbReference type="Proteomes" id="UP000600071">
    <property type="component" value="Unassembled WGS sequence"/>
</dbReference>
<feature type="domain" description="ATPase dynein-related AAA" evidence="1">
    <location>
        <begin position="23"/>
        <end position="214"/>
    </location>
</feature>
<dbReference type="AlphaFoldDB" id="A0A833E8V0"/>
<evidence type="ECO:0000313" key="3">
    <source>
        <dbReference type="Proteomes" id="UP000600071"/>
    </source>
</evidence>
<sequence>MVVVIGNVARVAVELLLLSGKSVLLAGAPGTGKTRLGFETARGFTGIDPLVVVGRGDMAARELLYSYEPLDSGFRVVLGGLAVSVLASWARLMAGLAPRWLLLDELNRMNAETVLGSLFTALDLAHRLRVEVVPRWLVEKVLRDGGLLGEVADAAGLEKSQMREMLAVVLRRALDGAERVPGLPLPYSWRAIATMNMVDRSHLFRLGFALLRRFPLVLVPGIGEEVAPSLDHSVLEDVERSVTSQERAVKIYRSIFEAMQGELCRRAIEELATDSSLTPFDKPIYAVGLDGGMVEEALEVFEGAVKTAAVFAARLGSLGVEVGPALLADVCRVVAVARLRGGVSEDVVADIAVASLLLPQLGAIAPAVKSELLFGGEARRARSVRRVLALAPRLLGEKSMSARYAEALSLELPVQHV</sequence>
<dbReference type="InterPro" id="IPR011704">
    <property type="entry name" value="ATPase_dyneun-rel_AAA"/>
</dbReference>
<reference evidence="2" key="1">
    <citation type="journal article" date="2020" name="ISME J.">
        <title>Gammaproteobacteria mediating utilization of methyl-, sulfur- and petroleum organic compounds in deep ocean hydrothermal plumes.</title>
        <authorList>
            <person name="Zhou Z."/>
            <person name="Liu Y."/>
            <person name="Pan J."/>
            <person name="Cron B.R."/>
            <person name="Toner B.M."/>
            <person name="Anantharaman K."/>
            <person name="Breier J.A."/>
            <person name="Dick G.J."/>
            <person name="Li M."/>
        </authorList>
    </citation>
    <scope>NUCLEOTIDE SEQUENCE</scope>
    <source>
        <strain evidence="2">SZUA-1523</strain>
    </source>
</reference>
<dbReference type="PANTHER" id="PTHR37291">
    <property type="entry name" value="5-METHYLCYTOSINE-SPECIFIC RESTRICTION ENZYME B"/>
    <property type="match status" value="1"/>
</dbReference>
<dbReference type="PANTHER" id="PTHR37291:SF1">
    <property type="entry name" value="TYPE IV METHYL-DIRECTED RESTRICTION ENZYME ECOKMCRB SUBUNIT"/>
    <property type="match status" value="1"/>
</dbReference>
<proteinExistence type="predicted"/>
<organism evidence="2 3">
    <name type="scientific">Pyrodictium delaneyi</name>
    <dbReference type="NCBI Taxonomy" id="1273541"/>
    <lineage>
        <taxon>Archaea</taxon>
        <taxon>Thermoproteota</taxon>
        <taxon>Thermoprotei</taxon>
        <taxon>Desulfurococcales</taxon>
        <taxon>Pyrodictiaceae</taxon>
        <taxon>Pyrodictium</taxon>
    </lineage>
</organism>
<accession>A0A833E8V0</accession>
<dbReference type="GO" id="GO:0016887">
    <property type="term" value="F:ATP hydrolysis activity"/>
    <property type="evidence" value="ECO:0007669"/>
    <property type="project" value="InterPro"/>
</dbReference>
<dbReference type="SUPFAM" id="SSF52540">
    <property type="entry name" value="P-loop containing nucleoside triphosphate hydrolases"/>
    <property type="match status" value="1"/>
</dbReference>
<dbReference type="InterPro" id="IPR027417">
    <property type="entry name" value="P-loop_NTPase"/>
</dbReference>
<comment type="caution">
    <text evidence="2">The sequence shown here is derived from an EMBL/GenBank/DDBJ whole genome shotgun (WGS) entry which is preliminary data.</text>
</comment>
<dbReference type="Gene3D" id="3.40.50.300">
    <property type="entry name" value="P-loop containing nucleotide triphosphate hydrolases"/>
    <property type="match status" value="1"/>
</dbReference>
<dbReference type="InterPro" id="IPR052934">
    <property type="entry name" value="Methyl-DNA_Rec/Restrict_Enz"/>
</dbReference>
<protein>
    <recommendedName>
        <fullName evidence="1">ATPase dynein-related AAA domain-containing protein</fullName>
    </recommendedName>
</protein>
<evidence type="ECO:0000259" key="1">
    <source>
        <dbReference type="Pfam" id="PF07728"/>
    </source>
</evidence>
<dbReference type="EMBL" id="DQVR01000085">
    <property type="protein sequence ID" value="HIQ24165.1"/>
    <property type="molecule type" value="Genomic_DNA"/>
</dbReference>
<dbReference type="GO" id="GO:0005524">
    <property type="term" value="F:ATP binding"/>
    <property type="evidence" value="ECO:0007669"/>
    <property type="project" value="InterPro"/>
</dbReference>